<proteinExistence type="inferred from homology"/>
<dbReference type="InterPro" id="IPR043504">
    <property type="entry name" value="Peptidase_S1_PA_chymotrypsin"/>
</dbReference>
<dbReference type="InterPro" id="IPR009003">
    <property type="entry name" value="Peptidase_S1_PA"/>
</dbReference>
<dbReference type="Pfam" id="PF00089">
    <property type="entry name" value="Trypsin"/>
    <property type="match status" value="5"/>
</dbReference>
<dbReference type="EMBL" id="JAANIA010002986">
    <property type="protein sequence ID" value="KAG5305806.1"/>
    <property type="molecule type" value="Genomic_DNA"/>
</dbReference>
<evidence type="ECO:0000256" key="8">
    <source>
        <dbReference type="RuleBase" id="RU363034"/>
    </source>
</evidence>
<dbReference type="GO" id="GO:0006508">
    <property type="term" value="P:proteolysis"/>
    <property type="evidence" value="ECO:0007669"/>
    <property type="project" value="UniProtKB-KW"/>
</dbReference>
<evidence type="ECO:0000256" key="2">
    <source>
        <dbReference type="ARBA" id="ARBA00022525"/>
    </source>
</evidence>
<evidence type="ECO:0000256" key="5">
    <source>
        <dbReference type="ARBA" id="ARBA00022825"/>
    </source>
</evidence>
<dbReference type="InterPro" id="IPR001314">
    <property type="entry name" value="Peptidase_S1A"/>
</dbReference>
<accession>A0A836J6R0</accession>
<dbReference type="FunFam" id="2.40.10.10:FF:000002">
    <property type="entry name" value="Transmembrane protease serine"/>
    <property type="match status" value="1"/>
</dbReference>
<keyword evidence="4 8" id="KW-0378">Hydrolase</keyword>
<evidence type="ECO:0000256" key="1">
    <source>
        <dbReference type="ARBA" id="ARBA00004613"/>
    </source>
</evidence>
<feature type="domain" description="Peptidase S1" evidence="9">
    <location>
        <begin position="58"/>
        <end position="288"/>
    </location>
</feature>
<dbReference type="InterPro" id="IPR001254">
    <property type="entry name" value="Trypsin_dom"/>
</dbReference>
<sequence>LIIHFFQEISLNNSQIRTGKFLFDEIFGIDIIENTETDEERLRNCTCECGLSNQENRIVGGRPTLPNRYPWIARLVYDGRFHCGASLLNNDYVITAAHCVRNLKRSKIRVVLGDYDQYVNTDGTPVMRAVSAVVRHRNFDMNSYNHDVALLKLRKSVKFSKKIRPICLPQPGTDPTGKEGTVVGWGRTSEGGMLPGKVQEVQVPIYSLTQCRKMKYRANRITENMICAGRSNQDSCQGDSGGPLLVQEDDKLEIAGIVSWGVGCGRPGYPGVYTRVTRYLKWIHANMKEGCLCCIIIGAISYLIKSQNMKPLCFLILLFILFLATKKCQAEMFDEKIKYFFGVFGNKPPYSTESPAPCYCSCGLRNEESRIVGGQTTSMNEFPWMARLSYLNKFYCGGTLINDRYVLTAAHCMKGFIFRFMWFMIRVTFGEHDRCIEKSPETRYVVRVMTGDFSFLNFENDIALLRLNERVPLSDTIRPICLPTMLDNEYVEAKAIVSGWGTLKEDGKPSCLLQEVEVPVMSLQACRNTSYSARMISENMLCAGYLEGQKDSCQGDSGGPLITEREDKKYELIGVVSWGNGCARPGYPGVYTRVTKYMDWILKHSKDGCFSQTEIKCMGYIQFTFLKVSQDAGDDSPATQHKPVDNQIKIRHKRGVFDLLFGRFRTCGGCLCGRPNRKVARLLGGEHTESHEFPWLANIHIKSKLLVSGVLINDRYILTAASQLIGATAHEIKASLGEYDRCNLDISSVNISVESIILHPEFNLESSTHDLALIRLSRPTKFEKRISPICLPNPGSTYLGQVGTLVGWTKHKDQADNATCRPRKLGLPILGQKECIKSGINAMNLHDDYGCIGIVGTNSLVCENDVGSSVQYRSYAGIYDLIGIIPSVNKCDDSPKPTVFTRIGSSLDWILQHTKDACYFIFYNFSKDDLKVSVGAHNSCKWDAKSIIFSVKSIFPHPDYSRNTNFADITLVKLIMRITFNKLVRPICLPKLELDAVSQYEGQSVSALGWGYSENEFLFNADCGLRVVDLTLFKRSECLTNVSTLLCAGYKKAPRGTCGGDSSGPLQILDENNKTNHADLSVGVGMHDIKNLNDRYIAAIDEIILHEDFKSDYLHDTNDIALIRLQQPVKIDENVKPACLPHKDSDYTGQYVKVTGWGRVQVKGEPSRFLRQATLKVMSFAACKNTSFGDHITESMICAYNDNTDACQGDSGGPLLYQRIDGKYEVAGIVSWGIGCADPGIPGVYVKNSDYLNWIKYHSRDGIFCVDR</sequence>
<keyword evidence="6" id="KW-1015">Disulfide bond</keyword>
<dbReference type="PROSITE" id="PS00134">
    <property type="entry name" value="TRYPSIN_HIS"/>
    <property type="match status" value="2"/>
</dbReference>
<dbReference type="FunFam" id="2.40.10.10:FF:000006">
    <property type="entry name" value="Serine proteinase stubble"/>
    <property type="match status" value="2"/>
</dbReference>
<comment type="similarity">
    <text evidence="7">Belongs to the peptidase S1 family. CLIP subfamily.</text>
</comment>
<dbReference type="InterPro" id="IPR050127">
    <property type="entry name" value="Serine_Proteases_S1"/>
</dbReference>
<dbReference type="InterPro" id="IPR033116">
    <property type="entry name" value="TRYPSIN_SER"/>
</dbReference>
<name>A0A836J6R0_9HYME</name>
<comment type="caution">
    <text evidence="10">The sequence shown here is derived from an EMBL/GenBank/DDBJ whole genome shotgun (WGS) entry which is preliminary data.</text>
</comment>
<dbReference type="InterPro" id="IPR018114">
    <property type="entry name" value="TRYPSIN_HIS"/>
</dbReference>
<evidence type="ECO:0000256" key="6">
    <source>
        <dbReference type="ARBA" id="ARBA00023157"/>
    </source>
</evidence>
<reference evidence="10" key="1">
    <citation type="submission" date="2020-02" db="EMBL/GenBank/DDBJ databases">
        <title>Relaxed selection underlies rapid genomic changes in the transitions from sociality to social parasitism in ants.</title>
        <authorList>
            <person name="Bi X."/>
        </authorList>
    </citation>
    <scope>NUCLEOTIDE SEQUENCE</scope>
    <source>
        <strain evidence="10">BGI-DK2014c</strain>
        <tissue evidence="10">Whole body</tissue>
    </source>
</reference>
<evidence type="ECO:0000256" key="7">
    <source>
        <dbReference type="ARBA" id="ARBA00024195"/>
    </source>
</evidence>
<organism evidence="10 11">
    <name type="scientific">Pseudoatta argentina</name>
    <dbReference type="NCBI Taxonomy" id="621737"/>
    <lineage>
        <taxon>Eukaryota</taxon>
        <taxon>Metazoa</taxon>
        <taxon>Ecdysozoa</taxon>
        <taxon>Arthropoda</taxon>
        <taxon>Hexapoda</taxon>
        <taxon>Insecta</taxon>
        <taxon>Pterygota</taxon>
        <taxon>Neoptera</taxon>
        <taxon>Endopterygota</taxon>
        <taxon>Hymenoptera</taxon>
        <taxon>Apocrita</taxon>
        <taxon>Aculeata</taxon>
        <taxon>Formicoidea</taxon>
        <taxon>Formicidae</taxon>
        <taxon>Myrmicinae</taxon>
        <taxon>Pseudoatta</taxon>
    </lineage>
</organism>
<evidence type="ECO:0000313" key="10">
    <source>
        <dbReference type="EMBL" id="KAG5305806.1"/>
    </source>
</evidence>
<dbReference type="Gene3D" id="2.40.10.10">
    <property type="entry name" value="Trypsin-like serine proteases"/>
    <property type="match status" value="5"/>
</dbReference>
<dbReference type="GO" id="GO:0005615">
    <property type="term" value="C:extracellular space"/>
    <property type="evidence" value="ECO:0007669"/>
    <property type="project" value="TreeGrafter"/>
</dbReference>
<dbReference type="SUPFAM" id="SSF50494">
    <property type="entry name" value="Trypsin-like serine proteases"/>
    <property type="match status" value="5"/>
</dbReference>
<dbReference type="PANTHER" id="PTHR24264">
    <property type="entry name" value="TRYPSIN-RELATED"/>
    <property type="match status" value="1"/>
</dbReference>
<evidence type="ECO:0000259" key="9">
    <source>
        <dbReference type="PROSITE" id="PS50240"/>
    </source>
</evidence>
<dbReference type="AlphaFoldDB" id="A0A836J6R0"/>
<feature type="domain" description="Peptidase S1" evidence="9">
    <location>
        <begin position="371"/>
        <end position="606"/>
    </location>
</feature>
<feature type="non-terminal residue" evidence="10">
    <location>
        <position position="1268"/>
    </location>
</feature>
<dbReference type="CDD" id="cd00190">
    <property type="entry name" value="Tryp_SPc"/>
    <property type="match status" value="4"/>
</dbReference>
<keyword evidence="5 8" id="KW-0720">Serine protease</keyword>
<dbReference type="GO" id="GO:0004252">
    <property type="term" value="F:serine-type endopeptidase activity"/>
    <property type="evidence" value="ECO:0007669"/>
    <property type="project" value="InterPro"/>
</dbReference>
<dbReference type="PANTHER" id="PTHR24264:SF65">
    <property type="entry name" value="SRCR DOMAIN-CONTAINING PROTEIN"/>
    <property type="match status" value="1"/>
</dbReference>
<evidence type="ECO:0000313" key="11">
    <source>
        <dbReference type="Proteomes" id="UP000668214"/>
    </source>
</evidence>
<keyword evidence="2" id="KW-0964">Secreted</keyword>
<feature type="domain" description="Peptidase S1" evidence="9">
    <location>
        <begin position="682"/>
        <end position="1260"/>
    </location>
</feature>
<feature type="non-terminal residue" evidence="10">
    <location>
        <position position="1"/>
    </location>
</feature>
<dbReference type="PROSITE" id="PS50240">
    <property type="entry name" value="TRYPSIN_DOM"/>
    <property type="match status" value="3"/>
</dbReference>
<gene>
    <name evidence="10" type="primary">Tmprss9_1</name>
    <name evidence="10" type="ORF">G6Z78_0013089</name>
</gene>
<dbReference type="PRINTS" id="PR00722">
    <property type="entry name" value="CHYMOTRYPSIN"/>
</dbReference>
<dbReference type="Proteomes" id="UP000668214">
    <property type="component" value="Unassembled WGS sequence"/>
</dbReference>
<dbReference type="FunFam" id="2.40.10.10:FF:000068">
    <property type="entry name" value="transmembrane protease serine 2"/>
    <property type="match status" value="1"/>
</dbReference>
<dbReference type="PROSITE" id="PS00135">
    <property type="entry name" value="TRYPSIN_SER"/>
    <property type="match status" value="3"/>
</dbReference>
<evidence type="ECO:0000256" key="4">
    <source>
        <dbReference type="ARBA" id="ARBA00022801"/>
    </source>
</evidence>
<protein>
    <submittedName>
        <fullName evidence="10">TMPS9 protease</fullName>
    </submittedName>
</protein>
<dbReference type="SMART" id="SM00020">
    <property type="entry name" value="Tryp_SPc"/>
    <property type="match status" value="4"/>
</dbReference>
<keyword evidence="11" id="KW-1185">Reference proteome</keyword>
<comment type="subcellular location">
    <subcellularLocation>
        <location evidence="1">Secreted</location>
    </subcellularLocation>
</comment>
<evidence type="ECO:0000256" key="3">
    <source>
        <dbReference type="ARBA" id="ARBA00022670"/>
    </source>
</evidence>
<keyword evidence="3 8" id="KW-0645">Protease</keyword>